<dbReference type="Proteomes" id="UP001595969">
    <property type="component" value="Unassembled WGS sequence"/>
</dbReference>
<dbReference type="PANTHER" id="PTHR11629">
    <property type="entry name" value="VACUOLAR PROTON ATPASES"/>
    <property type="match status" value="1"/>
</dbReference>
<protein>
    <submittedName>
        <fullName evidence="10">V-type ATP synthase subunit I</fullName>
    </submittedName>
</protein>
<dbReference type="PANTHER" id="PTHR11629:SF63">
    <property type="entry name" value="V-TYPE PROTON ATPASE SUBUNIT A"/>
    <property type="match status" value="1"/>
</dbReference>
<dbReference type="RefSeq" id="WP_204655094.1">
    <property type="nucleotide sequence ID" value="NZ_JAFBFD010000055.1"/>
</dbReference>
<keyword evidence="3" id="KW-0813">Transport</keyword>
<evidence type="ECO:0000256" key="6">
    <source>
        <dbReference type="ARBA" id="ARBA00023065"/>
    </source>
</evidence>
<evidence type="ECO:0000256" key="5">
    <source>
        <dbReference type="ARBA" id="ARBA00022989"/>
    </source>
</evidence>
<dbReference type="Gene3D" id="3.30.70.2750">
    <property type="match status" value="1"/>
</dbReference>
<feature type="coiled-coil region" evidence="8">
    <location>
        <begin position="253"/>
        <end position="280"/>
    </location>
</feature>
<comment type="caution">
    <text evidence="10">The sequence shown here is derived from an EMBL/GenBank/DDBJ whole genome shotgun (WGS) entry which is preliminary data.</text>
</comment>
<evidence type="ECO:0000256" key="3">
    <source>
        <dbReference type="ARBA" id="ARBA00022448"/>
    </source>
</evidence>
<evidence type="ECO:0000256" key="2">
    <source>
        <dbReference type="ARBA" id="ARBA00009904"/>
    </source>
</evidence>
<dbReference type="InterPro" id="IPR002490">
    <property type="entry name" value="V-ATPase_116kDa_su"/>
</dbReference>
<feature type="transmembrane region" description="Helical" evidence="9">
    <location>
        <begin position="561"/>
        <end position="582"/>
    </location>
</feature>
<comment type="similarity">
    <text evidence="2">Belongs to the V-ATPase 116 kDa subunit family.</text>
</comment>
<feature type="transmembrane region" description="Helical" evidence="9">
    <location>
        <begin position="480"/>
        <end position="502"/>
    </location>
</feature>
<organism evidence="10 11">
    <name type="scientific">Enterococcus lemanii</name>
    <dbReference type="NCBI Taxonomy" id="1159752"/>
    <lineage>
        <taxon>Bacteria</taxon>
        <taxon>Bacillati</taxon>
        <taxon>Bacillota</taxon>
        <taxon>Bacilli</taxon>
        <taxon>Lactobacillales</taxon>
        <taxon>Enterococcaceae</taxon>
        <taxon>Enterococcus</taxon>
    </lineage>
</organism>
<accession>A0ABV9MXQ3</accession>
<dbReference type="Gene3D" id="3.30.70.2170">
    <property type="match status" value="1"/>
</dbReference>
<evidence type="ECO:0000313" key="10">
    <source>
        <dbReference type="EMBL" id="MFC4719423.1"/>
    </source>
</evidence>
<feature type="transmembrane region" description="Helical" evidence="9">
    <location>
        <begin position="588"/>
        <end position="610"/>
    </location>
</feature>
<proteinExistence type="inferred from homology"/>
<evidence type="ECO:0000313" key="11">
    <source>
        <dbReference type="Proteomes" id="UP001595969"/>
    </source>
</evidence>
<gene>
    <name evidence="10" type="ORF">ACFO5I_06725</name>
</gene>
<name>A0ABV9MXQ3_9ENTE</name>
<evidence type="ECO:0000256" key="1">
    <source>
        <dbReference type="ARBA" id="ARBA00004141"/>
    </source>
</evidence>
<evidence type="ECO:0000256" key="8">
    <source>
        <dbReference type="SAM" id="Coils"/>
    </source>
</evidence>
<dbReference type="Pfam" id="PF01496">
    <property type="entry name" value="V_ATPase_I"/>
    <property type="match status" value="1"/>
</dbReference>
<dbReference type="EMBL" id="JBHSGS010000038">
    <property type="protein sequence ID" value="MFC4719423.1"/>
    <property type="molecule type" value="Genomic_DNA"/>
</dbReference>
<reference evidence="11" key="1">
    <citation type="journal article" date="2019" name="Int. J. Syst. Evol. Microbiol.">
        <title>The Global Catalogue of Microorganisms (GCM) 10K type strain sequencing project: providing services to taxonomists for standard genome sequencing and annotation.</title>
        <authorList>
            <consortium name="The Broad Institute Genomics Platform"/>
            <consortium name="The Broad Institute Genome Sequencing Center for Infectious Disease"/>
            <person name="Wu L."/>
            <person name="Ma J."/>
        </authorList>
    </citation>
    <scope>NUCLEOTIDE SEQUENCE [LARGE SCALE GENOMIC DNA]</scope>
    <source>
        <strain evidence="11">CGMCC 1.19032</strain>
    </source>
</reference>
<keyword evidence="5 9" id="KW-1133">Transmembrane helix</keyword>
<comment type="subcellular location">
    <subcellularLocation>
        <location evidence="1">Membrane</location>
        <topology evidence="1">Multi-pass membrane protein</topology>
    </subcellularLocation>
</comment>
<keyword evidence="7 9" id="KW-0472">Membrane</keyword>
<feature type="transmembrane region" description="Helical" evidence="9">
    <location>
        <begin position="414"/>
        <end position="434"/>
    </location>
</feature>
<dbReference type="Gene3D" id="1.20.1460.20">
    <property type="match status" value="1"/>
</dbReference>
<evidence type="ECO:0000256" key="7">
    <source>
        <dbReference type="ARBA" id="ARBA00023136"/>
    </source>
</evidence>
<feature type="transmembrane region" description="Helical" evidence="9">
    <location>
        <begin position="368"/>
        <end position="393"/>
    </location>
</feature>
<sequence length="658" mass="74539">MAIVQMQKFHVLTFLKEQELVLQALQNFECAELLPAENGILVSENHFVKENANSEIEQFENKLTQVLSGREFLTNFLPKAGLLQKLRQKPKTYSLSELNTQFDALQWEELLLALRKKDKRLRTLEQEKQELSQAEDELNRWQYFDDQPEILTTLKQSVGYLGTLPNEQFPSFTHDLAKYPSSYYEIIQQTSTTTYLLILIHKTNHKLVERLLLSHGFAQYHYPFVGKPANALAQIKEKRQAVLTEEAMIKAELQKMQTEFEQLTLVAEILNSKIVKLKNQELLLQSKSITSLAGWVPKSEADRLEKALAKATNDHYYLVFAEVSEQEIAEVPILLENNRWVAPFESLVEMYSLPKYDEIDPTPFMAPFYALAFGMMVADFGYGLVLFLAILLAKKFFYLEASMGRMLTFFQLSAVPTMMWGLIYGSFFGVTMPIQLLSSQSDITEILLISVLFGYIQIFFALILKFYLLWNHKKQKVKAIFQAGSWMLFLISGALLAIGFTIIPDGPWTQVGLIGLIASLIGVVIGGSFEGETFAGKIGTGLYGLMDLTNYMSDLVSYTRLMALGVAGGSIAAAFNLIISYFPPVARYTLGIGLFILLHGINIFLSYLGAYVHGLRLQYLEFFGKFFEGGGRAFKPLKASGKYVNVNATDNNKQEEQR</sequence>
<evidence type="ECO:0000256" key="4">
    <source>
        <dbReference type="ARBA" id="ARBA00022692"/>
    </source>
</evidence>
<keyword evidence="8" id="KW-0175">Coiled coil</keyword>
<feature type="transmembrane region" description="Helical" evidence="9">
    <location>
        <begin position="446"/>
        <end position="468"/>
    </location>
</feature>
<feature type="coiled-coil region" evidence="8">
    <location>
        <begin position="114"/>
        <end position="144"/>
    </location>
</feature>
<evidence type="ECO:0000256" key="9">
    <source>
        <dbReference type="SAM" id="Phobius"/>
    </source>
</evidence>
<keyword evidence="11" id="KW-1185">Reference proteome</keyword>
<feature type="transmembrane region" description="Helical" evidence="9">
    <location>
        <begin position="508"/>
        <end position="529"/>
    </location>
</feature>
<keyword evidence="6" id="KW-0406">Ion transport</keyword>
<keyword evidence="4 9" id="KW-0812">Transmembrane</keyword>